<evidence type="ECO:0000313" key="2">
    <source>
        <dbReference type="Proteomes" id="UP000030853"/>
    </source>
</evidence>
<reference evidence="1 2" key="1">
    <citation type="submission" date="2014-11" db="EMBL/GenBank/DDBJ databases">
        <title>Genome sequencing of Pantoea rodasii ND03.</title>
        <authorList>
            <person name="Muhamad Yunos N.Y."/>
            <person name="Chan K.-G."/>
        </authorList>
    </citation>
    <scope>NUCLEOTIDE SEQUENCE [LARGE SCALE GENOMIC DNA]</scope>
    <source>
        <strain evidence="1 2">ND03</strain>
    </source>
</reference>
<evidence type="ECO:0000313" key="1">
    <source>
        <dbReference type="EMBL" id="KHJ68096.1"/>
    </source>
</evidence>
<proteinExistence type="predicted"/>
<gene>
    <name evidence="1" type="ORF">QU24_10400</name>
</gene>
<comment type="caution">
    <text evidence="1">The sequence shown here is derived from an EMBL/GenBank/DDBJ whole genome shotgun (WGS) entry which is preliminary data.</text>
</comment>
<organism evidence="1 2">
    <name type="scientific">Pantoea rodasii</name>
    <dbReference type="NCBI Taxonomy" id="1076549"/>
    <lineage>
        <taxon>Bacteria</taxon>
        <taxon>Pseudomonadati</taxon>
        <taxon>Pseudomonadota</taxon>
        <taxon>Gammaproteobacteria</taxon>
        <taxon>Enterobacterales</taxon>
        <taxon>Erwiniaceae</taxon>
        <taxon>Pantoea</taxon>
    </lineage>
</organism>
<name>A0A0B1R8W3_9GAMM</name>
<dbReference type="Proteomes" id="UP000030853">
    <property type="component" value="Unassembled WGS sequence"/>
</dbReference>
<dbReference type="EMBL" id="JTJJ01000035">
    <property type="protein sequence ID" value="KHJ68096.1"/>
    <property type="molecule type" value="Genomic_DNA"/>
</dbReference>
<dbReference type="AlphaFoldDB" id="A0A0B1R8W3"/>
<accession>A0A0B1R8W3</accession>
<sequence>MRATLDVVGQDAKDKCHDDRQWKAQEQLSWMSREHSGGGNAANETGSTVITVLPFFMAFLRID</sequence>
<protein>
    <submittedName>
        <fullName evidence="1">Uncharacterized protein</fullName>
    </submittedName>
</protein>